<dbReference type="PANTHER" id="PTHR11632:SF51">
    <property type="entry name" value="SUCCINATE DEHYDROGENASE [UBIQUINONE] FLAVOPROTEIN SUBUNIT, MITOCHONDRIAL"/>
    <property type="match status" value="1"/>
</dbReference>
<sequence>MAAHGSISQVRLHCGRARGTSVQPRGYRLWKPFRKLRVLAWFDMKLIDHRYDALVVGARLMADVGLAQSGLETAGISKLQYIRKEAPQVVVELERYGMPFSRTAEDKLYQARSLQRPIRKQFLKYSKGGQAMQCFILYVDRP</sequence>
<dbReference type="GO" id="GO:0005739">
    <property type="term" value="C:mitochondrion"/>
    <property type="evidence" value="ECO:0007669"/>
    <property type="project" value="GOC"/>
</dbReference>
<dbReference type="GO" id="GO:0008177">
    <property type="term" value="F:succinate dehydrogenase (quinone) activity"/>
    <property type="evidence" value="ECO:0007669"/>
    <property type="project" value="TreeGrafter"/>
</dbReference>
<dbReference type="GO" id="GO:0050660">
    <property type="term" value="F:flavin adenine dinucleotide binding"/>
    <property type="evidence" value="ECO:0007669"/>
    <property type="project" value="TreeGrafter"/>
</dbReference>
<dbReference type="Proteomes" id="UP000663671">
    <property type="component" value="Chromosome 2"/>
</dbReference>
<accession>A0A8A1M1K2</accession>
<dbReference type="VEuPathDB" id="FungiDB:I7I51_07735"/>
<dbReference type="PANTHER" id="PTHR11632">
    <property type="entry name" value="SUCCINATE DEHYDROGENASE 2 FLAVOPROTEIN SUBUNIT"/>
    <property type="match status" value="1"/>
</dbReference>
<organism evidence="1 2">
    <name type="scientific">Ajellomyces capsulatus</name>
    <name type="common">Darling's disease fungus</name>
    <name type="synonym">Histoplasma capsulatum</name>
    <dbReference type="NCBI Taxonomy" id="5037"/>
    <lineage>
        <taxon>Eukaryota</taxon>
        <taxon>Fungi</taxon>
        <taxon>Dikarya</taxon>
        <taxon>Ascomycota</taxon>
        <taxon>Pezizomycotina</taxon>
        <taxon>Eurotiomycetes</taxon>
        <taxon>Eurotiomycetidae</taxon>
        <taxon>Onygenales</taxon>
        <taxon>Ajellomycetaceae</taxon>
        <taxon>Histoplasma</taxon>
    </lineage>
</organism>
<dbReference type="EMBL" id="CP069109">
    <property type="protein sequence ID" value="QSS58312.1"/>
    <property type="molecule type" value="Genomic_DNA"/>
</dbReference>
<dbReference type="AlphaFoldDB" id="A0A8A1M1K2"/>
<dbReference type="GO" id="GO:0009055">
    <property type="term" value="F:electron transfer activity"/>
    <property type="evidence" value="ECO:0007669"/>
    <property type="project" value="TreeGrafter"/>
</dbReference>
<evidence type="ECO:0000313" key="1">
    <source>
        <dbReference type="EMBL" id="QSS58312.1"/>
    </source>
</evidence>
<dbReference type="OrthoDB" id="71672at2759"/>
<dbReference type="GO" id="GO:0006121">
    <property type="term" value="P:mitochondrial electron transport, succinate to ubiquinone"/>
    <property type="evidence" value="ECO:0007669"/>
    <property type="project" value="TreeGrafter"/>
</dbReference>
<gene>
    <name evidence="1" type="ORF">I7I51_07735</name>
</gene>
<reference evidence="1" key="1">
    <citation type="submission" date="2021-01" db="EMBL/GenBank/DDBJ databases">
        <title>Chromosome-level genome assembly of a human fungal pathogen reveals clustering of transcriptionally co-regulated genes.</title>
        <authorList>
            <person name="Voorhies M."/>
            <person name="Cohen S."/>
            <person name="Shea T.P."/>
            <person name="Petrus S."/>
            <person name="Munoz J.F."/>
            <person name="Poplawski S."/>
            <person name="Goldman W.E."/>
            <person name="Michael T."/>
            <person name="Cuomo C.A."/>
            <person name="Sil A."/>
            <person name="Beyhan S."/>
        </authorList>
    </citation>
    <scope>NUCLEOTIDE SEQUENCE</scope>
    <source>
        <strain evidence="1">WU24</strain>
    </source>
</reference>
<evidence type="ECO:0000313" key="2">
    <source>
        <dbReference type="Proteomes" id="UP000663671"/>
    </source>
</evidence>
<proteinExistence type="predicted"/>
<protein>
    <submittedName>
        <fullName evidence="1">Uncharacterized protein</fullName>
    </submittedName>
</protein>
<name>A0A8A1M1K2_AJECA</name>
<dbReference type="InterPro" id="IPR030664">
    <property type="entry name" value="SdhA/FrdA/AprA"/>
</dbReference>